<dbReference type="Gene3D" id="3.90.1150.10">
    <property type="entry name" value="Aspartate Aminotransferase, domain 1"/>
    <property type="match status" value="1"/>
</dbReference>
<dbReference type="Proteomes" id="UP000323380">
    <property type="component" value="Unassembled WGS sequence"/>
</dbReference>
<dbReference type="PANTHER" id="PTHR43643">
    <property type="entry name" value="HISTIDINOL-PHOSPHATE AMINOTRANSFERASE 2"/>
    <property type="match status" value="1"/>
</dbReference>
<sequence length="352" mass="37140">MRETSASPSPVPRPLVDSLPSYSRAASASIRWRASSNEAPIPPSPLAVRAAADAAAKAHLYPSLGGEGLIEALADHVGIAPDRVAVGPGSLALLERLLLAYTGAGTEVVHAWRSYEAYPIVVTIAGARSVAVPLDAFQRHDVDAMLRSITGRTRVLIICDPNNPTGTILDPAEVERLVRSVPSDVLVVIDEAYREFDENAPDTLGLLTLPNVALLRTFSKAYGLAGLRAGYLLAAPQICRTIQKVALPFALSRIAEAAATAALADDDHLRSVVQTVRTRREQLAAKLSTVADVPQSRANFLWIPIGARAASVAAACAKAGLSVRSFPGEGVRVTVGDPNVDDILLKSLHPTP</sequence>
<keyword evidence="3 7" id="KW-0808">Transferase</keyword>
<keyword evidence="2 7" id="KW-0032">Aminotransferase</keyword>
<protein>
    <submittedName>
        <fullName evidence="7">Aminotransferase class I/II-fold pyridoxal phosphate-dependent enzyme</fullName>
    </submittedName>
</protein>
<feature type="domain" description="Aminotransferase class I/classII large" evidence="6">
    <location>
        <begin position="35"/>
        <end position="346"/>
    </location>
</feature>
<dbReference type="NCBIfam" id="NF002878">
    <property type="entry name" value="PRK03321.1"/>
    <property type="match status" value="1"/>
</dbReference>
<dbReference type="STRING" id="1220554.GCA_001552135_07247"/>
<dbReference type="PROSITE" id="PS00599">
    <property type="entry name" value="AA_TRANSFER_CLASS_2"/>
    <property type="match status" value="1"/>
</dbReference>
<dbReference type="CDD" id="cd00609">
    <property type="entry name" value="AAT_like"/>
    <property type="match status" value="1"/>
</dbReference>
<dbReference type="Gene3D" id="3.40.640.10">
    <property type="entry name" value="Type I PLP-dependent aspartate aminotransferase-like (Major domain)"/>
    <property type="match status" value="1"/>
</dbReference>
<dbReference type="GO" id="GO:0008483">
    <property type="term" value="F:transaminase activity"/>
    <property type="evidence" value="ECO:0007669"/>
    <property type="project" value="UniProtKB-KW"/>
</dbReference>
<evidence type="ECO:0000256" key="3">
    <source>
        <dbReference type="ARBA" id="ARBA00022679"/>
    </source>
</evidence>
<dbReference type="InterPro" id="IPR015422">
    <property type="entry name" value="PyrdxlP-dep_Trfase_small"/>
</dbReference>
<accession>A0A5D0NM05</accession>
<dbReference type="SUPFAM" id="SSF53383">
    <property type="entry name" value="PLP-dependent transferases"/>
    <property type="match status" value="1"/>
</dbReference>
<proteinExistence type="inferred from homology"/>
<comment type="similarity">
    <text evidence="5">Belongs to the class-II pyridoxal-phosphate-dependent aminotransferase family.</text>
</comment>
<dbReference type="EMBL" id="VSFG01000004">
    <property type="protein sequence ID" value="TYB45051.1"/>
    <property type="molecule type" value="Genomic_DNA"/>
</dbReference>
<evidence type="ECO:0000256" key="5">
    <source>
        <dbReference type="RuleBase" id="RU003693"/>
    </source>
</evidence>
<name>A0A5D0NM05_9ACTN</name>
<dbReference type="Pfam" id="PF00155">
    <property type="entry name" value="Aminotran_1_2"/>
    <property type="match status" value="1"/>
</dbReference>
<dbReference type="InterPro" id="IPR015424">
    <property type="entry name" value="PyrdxlP-dep_Trfase"/>
</dbReference>
<dbReference type="AlphaFoldDB" id="A0A5D0NM05"/>
<evidence type="ECO:0000259" key="6">
    <source>
        <dbReference type="Pfam" id="PF00155"/>
    </source>
</evidence>
<evidence type="ECO:0000313" key="8">
    <source>
        <dbReference type="Proteomes" id="UP000323380"/>
    </source>
</evidence>
<dbReference type="InterPro" id="IPR004839">
    <property type="entry name" value="Aminotransferase_I/II_large"/>
</dbReference>
<organism evidence="7 8">
    <name type="scientific">Actinomadura chibensis</name>
    <dbReference type="NCBI Taxonomy" id="392828"/>
    <lineage>
        <taxon>Bacteria</taxon>
        <taxon>Bacillati</taxon>
        <taxon>Actinomycetota</taxon>
        <taxon>Actinomycetes</taxon>
        <taxon>Streptosporangiales</taxon>
        <taxon>Thermomonosporaceae</taxon>
        <taxon>Actinomadura</taxon>
    </lineage>
</organism>
<comment type="caution">
    <text evidence="7">The sequence shown here is derived from an EMBL/GenBank/DDBJ whole genome shotgun (WGS) entry which is preliminary data.</text>
</comment>
<dbReference type="InterPro" id="IPR024892">
    <property type="entry name" value="ArAT"/>
</dbReference>
<dbReference type="PANTHER" id="PTHR43643:SF3">
    <property type="entry name" value="HISTIDINOL-PHOSPHATE AMINOTRANSFERASE"/>
    <property type="match status" value="1"/>
</dbReference>
<dbReference type="InterPro" id="IPR050106">
    <property type="entry name" value="HistidinolP_aminotransfase"/>
</dbReference>
<keyword evidence="8" id="KW-1185">Reference proteome</keyword>
<reference evidence="7 8" key="1">
    <citation type="submission" date="2019-08" db="EMBL/GenBank/DDBJ databases">
        <title>Actinomadura sp. nov. CYP1-5 isolated from mountain soil.</title>
        <authorList>
            <person name="Songsumanus A."/>
            <person name="Kuncharoen N."/>
            <person name="Kudo T."/>
            <person name="Yuki M."/>
            <person name="Igarashi Y."/>
            <person name="Tanasupawat S."/>
        </authorList>
    </citation>
    <scope>NUCLEOTIDE SEQUENCE [LARGE SCALE GENOMIC DNA]</scope>
    <source>
        <strain evidence="7 8">JCM 14158</strain>
    </source>
</reference>
<comment type="cofactor">
    <cofactor evidence="1 5">
        <name>pyridoxal 5'-phosphate</name>
        <dbReference type="ChEBI" id="CHEBI:597326"/>
    </cofactor>
</comment>
<evidence type="ECO:0000256" key="1">
    <source>
        <dbReference type="ARBA" id="ARBA00001933"/>
    </source>
</evidence>
<evidence type="ECO:0000256" key="2">
    <source>
        <dbReference type="ARBA" id="ARBA00022576"/>
    </source>
</evidence>
<keyword evidence="4 5" id="KW-0663">Pyridoxal phosphate</keyword>
<dbReference type="InterPro" id="IPR015421">
    <property type="entry name" value="PyrdxlP-dep_Trfase_major"/>
</dbReference>
<evidence type="ECO:0000256" key="4">
    <source>
        <dbReference type="ARBA" id="ARBA00022898"/>
    </source>
</evidence>
<dbReference type="GO" id="GO:0030170">
    <property type="term" value="F:pyridoxal phosphate binding"/>
    <property type="evidence" value="ECO:0007669"/>
    <property type="project" value="InterPro"/>
</dbReference>
<gene>
    <name evidence="7" type="ORF">FXF69_22960</name>
</gene>
<dbReference type="InterPro" id="IPR001917">
    <property type="entry name" value="Aminotrans_II_pyridoxalP_BS"/>
</dbReference>
<evidence type="ECO:0000313" key="7">
    <source>
        <dbReference type="EMBL" id="TYB45051.1"/>
    </source>
</evidence>